<evidence type="ECO:0000313" key="2">
    <source>
        <dbReference type="Proteomes" id="UP000273982"/>
    </source>
</evidence>
<dbReference type="AlphaFoldDB" id="A0A3G8M3P7"/>
<sequence>MDDFDMQPLSKIKPDAITTWGVDRVMLERPKIAAKVAQYITKWTDVETLLGVFLAILLHAHEEAAMAIFTGIENRTAQLKMITSAAEASLPGATFEAVSALLTSMVKPAMKYRDKLAHWTWGLSDDLPNDLVISEPKDKLASHLKALKIQAAAQSRRTPDVETGNKGVYVVREKDLDAAIIRLEKTEDCLATAMGTCWQANAPKTREKLLEKLSNEPPIREALSVLARRKGSREAQ</sequence>
<protein>
    <submittedName>
        <fullName evidence="1">Uncharacterized protein</fullName>
    </submittedName>
</protein>
<accession>A0A3G8M3P7</accession>
<proteinExistence type="predicted"/>
<organism evidence="1 2">
    <name type="scientific">Methylocystis rosea</name>
    <dbReference type="NCBI Taxonomy" id="173366"/>
    <lineage>
        <taxon>Bacteria</taxon>
        <taxon>Pseudomonadati</taxon>
        <taxon>Pseudomonadota</taxon>
        <taxon>Alphaproteobacteria</taxon>
        <taxon>Hyphomicrobiales</taxon>
        <taxon>Methylocystaceae</taxon>
        <taxon>Methylocystis</taxon>
    </lineage>
</organism>
<name>A0A3G8M3P7_9HYPH</name>
<gene>
    <name evidence="1" type="ORF">EHO51_01645</name>
</gene>
<dbReference type="KEGG" id="mros:EHO51_01645"/>
<dbReference type="RefSeq" id="WP_124737427.1">
    <property type="nucleotide sequence ID" value="NZ_CP034086.1"/>
</dbReference>
<reference evidence="1 2" key="1">
    <citation type="submission" date="2018-11" db="EMBL/GenBank/DDBJ databases">
        <title>Genome squencing of methanotrophic bacteria isolated from alkaline groundwater in Korea.</title>
        <authorList>
            <person name="Nguyen L.N."/>
        </authorList>
    </citation>
    <scope>NUCLEOTIDE SEQUENCE [LARGE SCALE GENOMIC DNA]</scope>
    <source>
        <strain evidence="1 2">GW6</strain>
    </source>
</reference>
<evidence type="ECO:0000313" key="1">
    <source>
        <dbReference type="EMBL" id="AZG75548.1"/>
    </source>
</evidence>
<dbReference type="Proteomes" id="UP000273982">
    <property type="component" value="Chromosome"/>
</dbReference>
<dbReference type="EMBL" id="CP034086">
    <property type="protein sequence ID" value="AZG75548.1"/>
    <property type="molecule type" value="Genomic_DNA"/>
</dbReference>